<feature type="chain" id="PRO_5045045875" description="DUF3857 domain-containing protein" evidence="1">
    <location>
        <begin position="26"/>
        <end position="648"/>
    </location>
</feature>
<protein>
    <recommendedName>
        <fullName evidence="4">DUF3857 domain-containing protein</fullName>
    </recommendedName>
</protein>
<comment type="caution">
    <text evidence="2">The sequence shown here is derived from an EMBL/GenBank/DDBJ whole genome shotgun (WGS) entry which is preliminary data.</text>
</comment>
<proteinExistence type="predicted"/>
<accession>A0ABQ5Q2C6</accession>
<evidence type="ECO:0008006" key="4">
    <source>
        <dbReference type="Google" id="ProtNLM"/>
    </source>
</evidence>
<keyword evidence="1" id="KW-0732">Signal</keyword>
<gene>
    <name evidence="2" type="ORF">GETHPA_01140</name>
</gene>
<dbReference type="Proteomes" id="UP001165089">
    <property type="component" value="Unassembled WGS sequence"/>
</dbReference>
<evidence type="ECO:0000313" key="2">
    <source>
        <dbReference type="EMBL" id="GLH68581.1"/>
    </source>
</evidence>
<organism evidence="2 3">
    <name type="scientific">Geothrix rubra</name>
    <dbReference type="NCBI Taxonomy" id="2927977"/>
    <lineage>
        <taxon>Bacteria</taxon>
        <taxon>Pseudomonadati</taxon>
        <taxon>Acidobacteriota</taxon>
        <taxon>Holophagae</taxon>
        <taxon>Holophagales</taxon>
        <taxon>Holophagaceae</taxon>
        <taxon>Geothrix</taxon>
    </lineage>
</organism>
<dbReference type="EMBL" id="BSDD01000001">
    <property type="protein sequence ID" value="GLH68581.1"/>
    <property type="molecule type" value="Genomic_DNA"/>
</dbReference>
<name>A0ABQ5Q2C6_9BACT</name>
<dbReference type="Gene3D" id="2.60.40.3140">
    <property type="match status" value="1"/>
</dbReference>
<keyword evidence="3" id="KW-1185">Reference proteome</keyword>
<evidence type="ECO:0000313" key="3">
    <source>
        <dbReference type="Proteomes" id="UP001165089"/>
    </source>
</evidence>
<evidence type="ECO:0000256" key="1">
    <source>
        <dbReference type="SAM" id="SignalP"/>
    </source>
</evidence>
<feature type="signal peptide" evidence="1">
    <location>
        <begin position="1"/>
        <end position="25"/>
    </location>
</feature>
<reference evidence="2 3" key="1">
    <citation type="journal article" date="2023" name="Antonie Van Leeuwenhoek">
        <title>Mesoterricola silvestris gen. nov., sp. nov., Mesoterricola sediminis sp. nov., Geothrix oryzae sp. nov., Geothrix edaphica sp. nov., Geothrix rubra sp. nov., and Geothrix limicola sp. nov., six novel members of Acidobacteriota isolated from soils.</title>
        <authorList>
            <person name="Itoh H."/>
            <person name="Sugisawa Y."/>
            <person name="Mise K."/>
            <person name="Xu Z."/>
            <person name="Kuniyasu M."/>
            <person name="Ushijima N."/>
            <person name="Kawano K."/>
            <person name="Kobayashi E."/>
            <person name="Shiratori Y."/>
            <person name="Masuda Y."/>
            <person name="Senoo K."/>
        </authorList>
    </citation>
    <scope>NUCLEOTIDE SEQUENCE [LARGE SCALE GENOMIC DNA]</scope>
    <source>
        <strain evidence="2 3">Red803</strain>
    </source>
</reference>
<sequence length="648" mass="72337">MRHCFASASMLVCAALSLLAGPAFPPVGPEVWALHDSTTEGKGALVLEDHVKIHSRYAEFTQRIRILAPAGKGAAEFSGFDKDCYDIAGRTVLPDGQIIPFSRKDMATKTVAKVGYAEAERTVVVAPGVTDNCLVEIAWKQSKPYYDIQRMAFGQMERLTLSGPYPVQKVVVEIPKAFEWAWQVQTGGARKADRTEEGNFTVLTLEGLPGMDNPPYSVAGPRPACRIMLFPVPENLRYAASKGPDAYWNAVGRTILKDYFEQGIDKGRSYRNLLATLSAGLPEAPGPRAVELLKRLDGAIQNTTYPTYQEEALRSKKDEKAEIDPKDLDAAAERGRTTATGMMFLYWEMLKDLGLKPQVAMVVDRDRAVFDRKLLCWQQFNDLLIGVANPGGDTLWFDPSLRYAAPGVISQDYQGSTALAFDPQNWEAKAFHVPVQGSAVNQRRFDYTLDLGEDEDRFTLRASLTGLPEYGERRTFMALGQKEQNRALQDRLEQKFKGVTFTKAQVEHVVDPTQNVAWSVEGRIERDSGRRRTVDPFPANAWALWIPDRLDPVRKEPIVFPYASAFQEKSRFRIPKGYRLGAVPPYSQANAFGRVDWSMDLQEGDLCAVTVKVELSRPIAGASDYEAFKAFLGWVREACGRTLILERL</sequence>
<dbReference type="Gene3D" id="2.60.120.1130">
    <property type="match status" value="1"/>
</dbReference>